<organism evidence="4 5">
    <name type="scientific">Arthrobacter glacialis</name>
    <dbReference type="NCBI Taxonomy" id="1664"/>
    <lineage>
        <taxon>Bacteria</taxon>
        <taxon>Bacillati</taxon>
        <taxon>Actinomycetota</taxon>
        <taxon>Actinomycetes</taxon>
        <taxon>Micrococcales</taxon>
        <taxon>Micrococcaceae</taxon>
        <taxon>Arthrobacter</taxon>
    </lineage>
</organism>
<dbReference type="InterPro" id="IPR016181">
    <property type="entry name" value="Acyl_CoA_acyltransferase"/>
</dbReference>
<reference evidence="4 5" key="1">
    <citation type="submission" date="2018-01" db="EMBL/GenBank/DDBJ databases">
        <title>Arthrobacter sp. nov., from glaciers in China.</title>
        <authorList>
            <person name="Liu Q."/>
            <person name="Xin Y.-H."/>
        </authorList>
    </citation>
    <scope>NUCLEOTIDE SEQUENCE [LARGE SCALE GENOMIC DNA]</scope>
    <source>
        <strain evidence="4 5">HLT2-12-2</strain>
    </source>
</reference>
<dbReference type="OrthoDB" id="3381976at2"/>
<proteinExistence type="predicted"/>
<sequence>MTVQIIPLSAQQFPTWIERSRHEYESDLITTGESPQDAHRRAKGSLDAAFPENVPTIDNAVFDVLDSTGSTIGYLWVGTDSSEDSHSWWVWDIVIDNEHRGKGLGRATMKLAEDYARSHGAHTLGLSVFGFNHGARKLYESMGYETVTTKMKKQL</sequence>
<comment type="caution">
    <text evidence="4">The sequence shown here is derived from an EMBL/GenBank/DDBJ whole genome shotgun (WGS) entry which is preliminary data.</text>
</comment>
<dbReference type="PANTHER" id="PTHR43072">
    <property type="entry name" value="N-ACETYLTRANSFERASE"/>
    <property type="match status" value="1"/>
</dbReference>
<gene>
    <name evidence="4" type="ORF">CVS27_19880</name>
</gene>
<dbReference type="PANTHER" id="PTHR43072:SF23">
    <property type="entry name" value="UPF0039 PROTEIN C11D3.02C"/>
    <property type="match status" value="1"/>
</dbReference>
<dbReference type="Pfam" id="PF00583">
    <property type="entry name" value="Acetyltransf_1"/>
    <property type="match status" value="1"/>
</dbReference>
<evidence type="ECO:0000256" key="1">
    <source>
        <dbReference type="ARBA" id="ARBA00022679"/>
    </source>
</evidence>
<dbReference type="InterPro" id="IPR000182">
    <property type="entry name" value="GNAT_dom"/>
</dbReference>
<name>A0A2S3ZR39_ARTGL</name>
<dbReference type="Proteomes" id="UP000237061">
    <property type="component" value="Unassembled WGS sequence"/>
</dbReference>
<dbReference type="RefSeq" id="WP_103467600.1">
    <property type="nucleotide sequence ID" value="NZ_PPXB01000012.1"/>
</dbReference>
<protein>
    <submittedName>
        <fullName evidence="4">GNAT family N-acetyltransferase</fullName>
    </submittedName>
</protein>
<dbReference type="AlphaFoldDB" id="A0A2S3ZR39"/>
<keyword evidence="2" id="KW-0012">Acyltransferase</keyword>
<evidence type="ECO:0000313" key="4">
    <source>
        <dbReference type="EMBL" id="POH71670.1"/>
    </source>
</evidence>
<dbReference type="CDD" id="cd04301">
    <property type="entry name" value="NAT_SF"/>
    <property type="match status" value="1"/>
</dbReference>
<keyword evidence="5" id="KW-1185">Reference proteome</keyword>
<dbReference type="PROSITE" id="PS51186">
    <property type="entry name" value="GNAT"/>
    <property type="match status" value="1"/>
</dbReference>
<dbReference type="Gene3D" id="3.40.630.30">
    <property type="match status" value="1"/>
</dbReference>
<keyword evidence="1 4" id="KW-0808">Transferase</keyword>
<dbReference type="SUPFAM" id="SSF55729">
    <property type="entry name" value="Acyl-CoA N-acyltransferases (Nat)"/>
    <property type="match status" value="1"/>
</dbReference>
<feature type="domain" description="N-acetyltransferase" evidence="3">
    <location>
        <begin position="1"/>
        <end position="155"/>
    </location>
</feature>
<evidence type="ECO:0000256" key="2">
    <source>
        <dbReference type="ARBA" id="ARBA00023315"/>
    </source>
</evidence>
<evidence type="ECO:0000313" key="5">
    <source>
        <dbReference type="Proteomes" id="UP000237061"/>
    </source>
</evidence>
<dbReference type="GO" id="GO:0016747">
    <property type="term" value="F:acyltransferase activity, transferring groups other than amino-acyl groups"/>
    <property type="evidence" value="ECO:0007669"/>
    <property type="project" value="InterPro"/>
</dbReference>
<dbReference type="EMBL" id="PPXC01000026">
    <property type="protein sequence ID" value="POH71670.1"/>
    <property type="molecule type" value="Genomic_DNA"/>
</dbReference>
<evidence type="ECO:0000259" key="3">
    <source>
        <dbReference type="PROSITE" id="PS51186"/>
    </source>
</evidence>
<accession>A0A2S3ZR39</accession>